<evidence type="ECO:0000256" key="1">
    <source>
        <dbReference type="SAM" id="Coils"/>
    </source>
</evidence>
<evidence type="ECO:0000256" key="2">
    <source>
        <dbReference type="SAM" id="MobiDB-lite"/>
    </source>
</evidence>
<dbReference type="Proteomes" id="UP000217771">
    <property type="component" value="Unassembled WGS sequence"/>
</dbReference>
<accession>A0A2A2EZX9</accession>
<name>A0A2A2EZX9_9GAMM</name>
<protein>
    <submittedName>
        <fullName evidence="3">Uncharacterized protein</fullName>
    </submittedName>
</protein>
<proteinExistence type="predicted"/>
<gene>
    <name evidence="3" type="ORF">CK498_00675</name>
</gene>
<dbReference type="RefSeq" id="WP_095618945.1">
    <property type="nucleotide sequence ID" value="NZ_NSKB01000001.1"/>
</dbReference>
<reference evidence="3 4" key="1">
    <citation type="submission" date="2017-08" db="EMBL/GenBank/DDBJ databases">
        <title>Halomonas alkalisoli sp. nov., isolated from saline alkaline soil.</title>
        <authorList>
            <person name="Wang D."/>
            <person name="Zhang G."/>
        </authorList>
    </citation>
    <scope>NUCLEOTIDE SEQUENCE [LARGE SCALE GENOMIC DNA]</scope>
    <source>
        <strain evidence="3 4">WRN001</strain>
    </source>
</reference>
<feature type="region of interest" description="Disordered" evidence="2">
    <location>
        <begin position="159"/>
        <end position="179"/>
    </location>
</feature>
<keyword evidence="1" id="KW-0175">Coiled coil</keyword>
<dbReference type="EMBL" id="NSKB01000001">
    <property type="protein sequence ID" value="PAU78931.1"/>
    <property type="molecule type" value="Genomic_DNA"/>
</dbReference>
<organism evidence="3 4">
    <name type="scientific">Halomonas salipaludis</name>
    <dbReference type="NCBI Taxonomy" id="2032625"/>
    <lineage>
        <taxon>Bacteria</taxon>
        <taxon>Pseudomonadati</taxon>
        <taxon>Pseudomonadota</taxon>
        <taxon>Gammaproteobacteria</taxon>
        <taxon>Oceanospirillales</taxon>
        <taxon>Halomonadaceae</taxon>
        <taxon>Halomonas</taxon>
    </lineage>
</organism>
<comment type="caution">
    <text evidence="3">The sequence shown here is derived from an EMBL/GenBank/DDBJ whole genome shotgun (WGS) entry which is preliminary data.</text>
</comment>
<keyword evidence="4" id="KW-1185">Reference proteome</keyword>
<feature type="coiled-coil region" evidence="1">
    <location>
        <begin position="104"/>
        <end position="135"/>
    </location>
</feature>
<sequence length="179" mass="19158">MSKDLIQQAAELLDNPDASAQQFNALARDVSLAREQLSASMNPGKPAASMAASMDDAIGAIEAENRRKLEVEALGRCFTQLKAAERRARAAEAAAGFDDAQASLVAQADHVAALERQLAEARTELGEQAKRMEQRRQAAPGCTVDGETADRIAALVHPTPDFAPAERSHRTTVRRQLAG</sequence>
<dbReference type="AlphaFoldDB" id="A0A2A2EZX9"/>
<evidence type="ECO:0000313" key="4">
    <source>
        <dbReference type="Proteomes" id="UP000217771"/>
    </source>
</evidence>
<evidence type="ECO:0000313" key="3">
    <source>
        <dbReference type="EMBL" id="PAU78931.1"/>
    </source>
</evidence>